<dbReference type="OrthoDB" id="5105088at2759"/>
<feature type="compositionally biased region" description="Basic and acidic residues" evidence="1">
    <location>
        <begin position="131"/>
        <end position="154"/>
    </location>
</feature>
<dbReference type="EMBL" id="JAAQRI010000460">
    <property type="protein sequence ID" value="KAF5614559.1"/>
    <property type="molecule type" value="Genomic_DNA"/>
</dbReference>
<dbReference type="Proteomes" id="UP000530670">
    <property type="component" value="Unassembled WGS sequence"/>
</dbReference>
<feature type="region of interest" description="Disordered" evidence="1">
    <location>
        <begin position="114"/>
        <end position="162"/>
    </location>
</feature>
<evidence type="ECO:0000313" key="3">
    <source>
        <dbReference type="Proteomes" id="UP000530670"/>
    </source>
</evidence>
<dbReference type="AlphaFoldDB" id="A0A8H5QFY6"/>
<comment type="caution">
    <text evidence="2">The sequence shown here is derived from an EMBL/GenBank/DDBJ whole genome shotgun (WGS) entry which is preliminary data.</text>
</comment>
<feature type="compositionally biased region" description="Basic and acidic residues" evidence="1">
    <location>
        <begin position="13"/>
        <end position="22"/>
    </location>
</feature>
<evidence type="ECO:0000256" key="1">
    <source>
        <dbReference type="SAM" id="MobiDB-lite"/>
    </source>
</evidence>
<feature type="compositionally biased region" description="Polar residues" evidence="1">
    <location>
        <begin position="32"/>
        <end position="50"/>
    </location>
</feature>
<sequence>MPINNHRYNVRRHPYEGGRDFVRPQTGRGHSRGQSQGFRNATPGQSYGQQQREDEQPALYPEGYGRVANDYDDYHQLAPEQLPLTAVTLYPQPLYAEPLSAAVNNAIRLSLDANDSQHQDQPVDQTQPESHSQELHPEQAPRGTKDKNNTEHGEQTNMNQAADHQTLFSDRHDSMYEENANNQVVDYGLLKAKGNATFINREAAIQAIEGMFQQDEPVTLTWNAGTSTEPPDTELPNASPQGKATAESLSPGQPRPTASGSQHLLQAERR</sequence>
<feature type="region of interest" description="Disordered" evidence="1">
    <location>
        <begin position="221"/>
        <end position="270"/>
    </location>
</feature>
<proteinExistence type="predicted"/>
<accession>A0A8H5QFY6</accession>
<dbReference type="GeneID" id="59299156"/>
<name>A0A8H5QFY6_9HYPO</name>
<evidence type="ECO:0000313" key="2">
    <source>
        <dbReference type="EMBL" id="KAF5614559.1"/>
    </source>
</evidence>
<dbReference type="RefSeq" id="XP_037199279.1">
    <property type="nucleotide sequence ID" value="XM_037346886.1"/>
</dbReference>
<feature type="region of interest" description="Disordered" evidence="1">
    <location>
        <begin position="1"/>
        <end position="56"/>
    </location>
</feature>
<protein>
    <submittedName>
        <fullName evidence="2">Uncharacterized protein</fullName>
    </submittedName>
</protein>
<gene>
    <name evidence="2" type="ORF">FTJAE_13715</name>
</gene>
<organism evidence="2 3">
    <name type="scientific">Fusarium tjaetaba</name>
    <dbReference type="NCBI Taxonomy" id="1567544"/>
    <lineage>
        <taxon>Eukaryota</taxon>
        <taxon>Fungi</taxon>
        <taxon>Dikarya</taxon>
        <taxon>Ascomycota</taxon>
        <taxon>Pezizomycotina</taxon>
        <taxon>Sordariomycetes</taxon>
        <taxon>Hypocreomycetidae</taxon>
        <taxon>Hypocreales</taxon>
        <taxon>Nectriaceae</taxon>
        <taxon>Fusarium</taxon>
        <taxon>Fusarium fujikuroi species complex</taxon>
    </lineage>
</organism>
<feature type="compositionally biased region" description="Polar residues" evidence="1">
    <location>
        <begin position="221"/>
        <end position="264"/>
    </location>
</feature>
<keyword evidence="3" id="KW-1185">Reference proteome</keyword>
<reference evidence="2 3" key="1">
    <citation type="submission" date="2020-05" db="EMBL/GenBank/DDBJ databases">
        <title>Identification and distribution of gene clusters putatively required for synthesis of sphingolipid metabolism inhibitors in phylogenetically diverse species of the filamentous fungus Fusarium.</title>
        <authorList>
            <person name="Kim H.-S."/>
            <person name="Busman M."/>
            <person name="Brown D.W."/>
            <person name="Divon H."/>
            <person name="Uhlig S."/>
            <person name="Proctor R.H."/>
        </authorList>
    </citation>
    <scope>NUCLEOTIDE SEQUENCE [LARGE SCALE GENOMIC DNA]</scope>
    <source>
        <strain evidence="2 3">NRRL 66243</strain>
    </source>
</reference>
<feature type="compositionally biased region" description="Polar residues" evidence="1">
    <location>
        <begin position="114"/>
        <end position="130"/>
    </location>
</feature>